<evidence type="ECO:0008006" key="4">
    <source>
        <dbReference type="Google" id="ProtNLM"/>
    </source>
</evidence>
<gene>
    <name evidence="2" type="ORF">SAMN05660226_03618</name>
</gene>
<keyword evidence="1" id="KW-0732">Signal</keyword>
<protein>
    <recommendedName>
        <fullName evidence="4">Outer membrane protein beta-barrel domain-containing protein</fullName>
    </recommendedName>
</protein>
<evidence type="ECO:0000313" key="2">
    <source>
        <dbReference type="EMBL" id="SKB88034.1"/>
    </source>
</evidence>
<dbReference type="AlphaFoldDB" id="A0A1T5EVP4"/>
<organism evidence="2 3">
    <name type="scientific">Parapedobacter luteus</name>
    <dbReference type="NCBI Taxonomy" id="623280"/>
    <lineage>
        <taxon>Bacteria</taxon>
        <taxon>Pseudomonadati</taxon>
        <taxon>Bacteroidota</taxon>
        <taxon>Sphingobacteriia</taxon>
        <taxon>Sphingobacteriales</taxon>
        <taxon>Sphingobacteriaceae</taxon>
        <taxon>Parapedobacter</taxon>
    </lineage>
</organism>
<name>A0A1T5EVP4_9SPHI</name>
<evidence type="ECO:0000313" key="3">
    <source>
        <dbReference type="Proteomes" id="UP000190541"/>
    </source>
</evidence>
<reference evidence="2 3" key="1">
    <citation type="submission" date="2017-02" db="EMBL/GenBank/DDBJ databases">
        <authorList>
            <person name="Peterson S.W."/>
        </authorList>
    </citation>
    <scope>NUCLEOTIDE SEQUENCE [LARGE SCALE GENOMIC DNA]</scope>
    <source>
        <strain evidence="2 3">DSM 22899</strain>
    </source>
</reference>
<feature type="signal peptide" evidence="1">
    <location>
        <begin position="1"/>
        <end position="20"/>
    </location>
</feature>
<proteinExistence type="predicted"/>
<accession>A0A1T5EVP4</accession>
<dbReference type="OrthoDB" id="597504at2"/>
<dbReference type="EMBL" id="FUYS01000011">
    <property type="protein sequence ID" value="SKB88034.1"/>
    <property type="molecule type" value="Genomic_DNA"/>
</dbReference>
<dbReference type="Proteomes" id="UP000190541">
    <property type="component" value="Unassembled WGS sequence"/>
</dbReference>
<sequence length="238" mass="26682">MKKKITLLIAGLIGLLSAHAQDQNPFNVIRENPAYQWSFGPLLSSAGLGLAIYRPLGNPFGVQLGVNLMPFDTQIIAHYGDHETRSKARARLHNAHLLFGWAPFYRAQNGFRHFTIQLGGGYFFQAKGTIHTELNENYSYGDIIVRPVDVGLMTTTVSWAKTVAPYAGIAFGNIRIDDRFSFNLTAGAYRLSSPRVDIVATELLQGNEANGPIIERNVRNYRYLPNIQFGLNYNFFIR</sequence>
<feature type="chain" id="PRO_5010568861" description="Outer membrane protein beta-barrel domain-containing protein" evidence="1">
    <location>
        <begin position="21"/>
        <end position="238"/>
    </location>
</feature>
<keyword evidence="3" id="KW-1185">Reference proteome</keyword>
<dbReference type="Gene3D" id="2.40.160.170">
    <property type="match status" value="1"/>
</dbReference>
<dbReference type="RefSeq" id="WP_079718249.1">
    <property type="nucleotide sequence ID" value="NZ_FUYS01000011.1"/>
</dbReference>
<evidence type="ECO:0000256" key="1">
    <source>
        <dbReference type="SAM" id="SignalP"/>
    </source>
</evidence>